<reference evidence="3" key="1">
    <citation type="submission" date="2019-09" db="EMBL/GenBank/DDBJ databases">
        <authorList>
            <person name="Teo W.F.A."/>
            <person name="Duangmal K."/>
        </authorList>
    </citation>
    <scope>NUCLEOTIDE SEQUENCE [LARGE SCALE GENOMIC DNA]</scope>
    <source>
        <strain evidence="3">K81G1</strain>
    </source>
</reference>
<dbReference type="InterPro" id="IPR044151">
    <property type="entry name" value="ALDH_KGSADH"/>
</dbReference>
<dbReference type="RefSeq" id="WP_144755060.1">
    <property type="nucleotide sequence ID" value="NZ_VMNW02000017.1"/>
</dbReference>
<dbReference type="Gene3D" id="3.40.605.10">
    <property type="entry name" value="Aldehyde Dehydrogenase, Chain A, domain 1"/>
    <property type="match status" value="1"/>
</dbReference>
<dbReference type="PANTHER" id="PTHR43353:SF3">
    <property type="entry name" value="ALDEHYDE DEHYDROGENASE-RELATED"/>
    <property type="match status" value="1"/>
</dbReference>
<accession>A0A5N0V4I7</accession>
<organism evidence="3 4">
    <name type="scientific">Amycolatopsis acidicola</name>
    <dbReference type="NCBI Taxonomy" id="2596893"/>
    <lineage>
        <taxon>Bacteria</taxon>
        <taxon>Bacillati</taxon>
        <taxon>Actinomycetota</taxon>
        <taxon>Actinomycetes</taxon>
        <taxon>Pseudonocardiales</taxon>
        <taxon>Pseudonocardiaceae</taxon>
        <taxon>Amycolatopsis</taxon>
    </lineage>
</organism>
<dbReference type="OrthoDB" id="9770537at2"/>
<keyword evidence="4" id="KW-1185">Reference proteome</keyword>
<dbReference type="InterPro" id="IPR016162">
    <property type="entry name" value="Ald_DH_N"/>
</dbReference>
<dbReference type="AlphaFoldDB" id="A0A5N0V4I7"/>
<dbReference type="InterPro" id="IPR016161">
    <property type="entry name" value="Ald_DH/histidinol_DH"/>
</dbReference>
<evidence type="ECO:0000259" key="2">
    <source>
        <dbReference type="Pfam" id="PF00171"/>
    </source>
</evidence>
<dbReference type="Proteomes" id="UP000319769">
    <property type="component" value="Unassembled WGS sequence"/>
</dbReference>
<proteinExistence type="predicted"/>
<name>A0A5N0V4I7_9PSEU</name>
<dbReference type="SUPFAM" id="SSF53720">
    <property type="entry name" value="ALDH-like"/>
    <property type="match status" value="1"/>
</dbReference>
<dbReference type="InterPro" id="IPR050740">
    <property type="entry name" value="Aldehyde_DH_Superfamily"/>
</dbReference>
<protein>
    <submittedName>
        <fullName evidence="3">Aldehyde dehydrogenase (NADP(+))</fullName>
    </submittedName>
</protein>
<gene>
    <name evidence="3" type="ORF">FPZ12_014410</name>
</gene>
<dbReference type="PANTHER" id="PTHR43353">
    <property type="entry name" value="SUCCINATE-SEMIALDEHYDE DEHYDROGENASE, MITOCHONDRIAL"/>
    <property type="match status" value="1"/>
</dbReference>
<dbReference type="InterPro" id="IPR016163">
    <property type="entry name" value="Ald_DH_C"/>
</dbReference>
<dbReference type="GO" id="GO:0016620">
    <property type="term" value="F:oxidoreductase activity, acting on the aldehyde or oxo group of donors, NAD or NADP as acceptor"/>
    <property type="evidence" value="ECO:0007669"/>
    <property type="project" value="InterPro"/>
</dbReference>
<sequence length="476" mass="50176">MSTTSEVDSVVTAAASAARWAEDLPRDDRAALLEAMADELEADGDAIVELADRETSLGEKRLRGELTRTAYQLRLFGETVREGGYLEAVVDHAGDTPMGPRPDLRRMLVPLGPVAVFGASNFPLAFSVPGGDTAAALAAGCPVVVKAHPAHPETSQRCFDALSRAAQAKGAPSGLLGLVFGQQAGVDLITHPAIKAAAFTGSPAGGRALGELAANRPEPIPFYGELGSINPVVVTAAAAAERSEQLASGLAGSALQGAGQFCTKPGLVFLPDSEAGQRIADGMAEVFRTRPEQTMLTPGIREAFERRADELATQGVAEVVHEAGGRLFSVSAKEFTEPMADECFGPATVLVRYTGEDDLDAALAKVPGSLTATVHKGQSDDVTELVRTLRSRSGRVLFDGYPTGVAVSWAQNHGGPWPSTTSALHTSVGMTSVRRFLRPVTWQDAPEAVLPPELLDEPADRFRVPRRVDGRWQARG</sequence>
<feature type="domain" description="Aldehyde dehydrogenase" evidence="2">
    <location>
        <begin position="2"/>
        <end position="415"/>
    </location>
</feature>
<comment type="caution">
    <text evidence="3">The sequence shown here is derived from an EMBL/GenBank/DDBJ whole genome shotgun (WGS) entry which is preliminary data.</text>
</comment>
<dbReference type="CDD" id="cd07129">
    <property type="entry name" value="ALDH_KGSADH"/>
    <property type="match status" value="1"/>
</dbReference>
<evidence type="ECO:0000313" key="4">
    <source>
        <dbReference type="Proteomes" id="UP000319769"/>
    </source>
</evidence>
<evidence type="ECO:0000313" key="3">
    <source>
        <dbReference type="EMBL" id="KAA9161337.1"/>
    </source>
</evidence>
<dbReference type="EMBL" id="VMNW02000017">
    <property type="protein sequence ID" value="KAA9161337.1"/>
    <property type="molecule type" value="Genomic_DNA"/>
</dbReference>
<evidence type="ECO:0000256" key="1">
    <source>
        <dbReference type="ARBA" id="ARBA00023002"/>
    </source>
</evidence>
<keyword evidence="1" id="KW-0560">Oxidoreductase</keyword>
<dbReference type="Pfam" id="PF00171">
    <property type="entry name" value="Aldedh"/>
    <property type="match status" value="1"/>
</dbReference>
<dbReference type="Gene3D" id="3.40.309.10">
    <property type="entry name" value="Aldehyde Dehydrogenase, Chain A, domain 2"/>
    <property type="match status" value="1"/>
</dbReference>
<dbReference type="InterPro" id="IPR015590">
    <property type="entry name" value="Aldehyde_DH_dom"/>
</dbReference>